<accession>T0Y543</accession>
<sequence length="84" mass="9236">QAGIIAQGLLQYLAVVFPTAAWNAFGSWLRTIRPGIPPSELVVANALRQSLPEFLLDSSSTDAVAKFILERQDPERMQLLRLAS</sequence>
<comment type="caution">
    <text evidence="1">The sequence shown here is derived from an EMBL/GenBank/DDBJ whole genome shotgun (WGS) entry which is preliminary data.</text>
</comment>
<dbReference type="AlphaFoldDB" id="T0Y543"/>
<feature type="non-terminal residue" evidence="1">
    <location>
        <position position="1"/>
    </location>
</feature>
<proteinExistence type="predicted"/>
<evidence type="ECO:0000313" key="1">
    <source>
        <dbReference type="EMBL" id="EQD28223.1"/>
    </source>
</evidence>
<organism evidence="1">
    <name type="scientific">mine drainage metagenome</name>
    <dbReference type="NCBI Taxonomy" id="410659"/>
    <lineage>
        <taxon>unclassified sequences</taxon>
        <taxon>metagenomes</taxon>
        <taxon>ecological metagenomes</taxon>
    </lineage>
</organism>
<name>T0Y543_9ZZZZ</name>
<gene>
    <name evidence="1" type="ORF">B2A_15021</name>
</gene>
<protein>
    <submittedName>
        <fullName evidence="1">Uncharacterized protein</fullName>
    </submittedName>
</protein>
<reference evidence="1" key="1">
    <citation type="submission" date="2013-08" db="EMBL/GenBank/DDBJ databases">
        <authorList>
            <person name="Mendez C."/>
            <person name="Richter M."/>
            <person name="Ferrer M."/>
            <person name="Sanchez J."/>
        </authorList>
    </citation>
    <scope>NUCLEOTIDE SEQUENCE</scope>
</reference>
<reference evidence="1" key="2">
    <citation type="journal article" date="2014" name="ISME J.">
        <title>Microbial stratification in low pH oxic and suboxic macroscopic growths along an acid mine drainage.</title>
        <authorList>
            <person name="Mendez-Garcia C."/>
            <person name="Mesa V."/>
            <person name="Sprenger R.R."/>
            <person name="Richter M."/>
            <person name="Diez M.S."/>
            <person name="Solano J."/>
            <person name="Bargiela R."/>
            <person name="Golyshina O.V."/>
            <person name="Manteca A."/>
            <person name="Ramos J.L."/>
            <person name="Gallego J.R."/>
            <person name="Llorente I."/>
            <person name="Martins Dos Santos V.A."/>
            <person name="Jensen O.N."/>
            <person name="Pelaez A.I."/>
            <person name="Sanchez J."/>
            <person name="Ferrer M."/>
        </authorList>
    </citation>
    <scope>NUCLEOTIDE SEQUENCE</scope>
</reference>
<dbReference type="EMBL" id="AUZZ01010930">
    <property type="protein sequence ID" value="EQD28223.1"/>
    <property type="molecule type" value="Genomic_DNA"/>
</dbReference>